<dbReference type="InterPro" id="IPR051416">
    <property type="entry name" value="phD-YefM_TA_antitoxins"/>
</dbReference>
<evidence type="ECO:0000256" key="1">
    <source>
        <dbReference type="ARBA" id="ARBA00009981"/>
    </source>
</evidence>
<evidence type="ECO:0008006" key="3">
    <source>
        <dbReference type="Google" id="ProtNLM"/>
    </source>
</evidence>
<name>A0A3B0T4M6_9ZZZZ</name>
<sequence>MIKISVRELSRNVSEYLDRVNKGEEFVVTKRNKPFVDITPHQETKIKPKWSQELPTIKLRIGK</sequence>
<gene>
    <name evidence="2" type="ORF">MNBD_BACTEROID05-1247</name>
</gene>
<reference evidence="2" key="1">
    <citation type="submission" date="2018-06" db="EMBL/GenBank/DDBJ databases">
        <authorList>
            <person name="Zhirakovskaya E."/>
        </authorList>
    </citation>
    <scope>NUCLEOTIDE SEQUENCE</scope>
</reference>
<dbReference type="EMBL" id="UOEN01000183">
    <property type="protein sequence ID" value="VAW13691.1"/>
    <property type="molecule type" value="Genomic_DNA"/>
</dbReference>
<accession>A0A3B0T4M6</accession>
<dbReference type="SUPFAM" id="SSF143120">
    <property type="entry name" value="YefM-like"/>
    <property type="match status" value="1"/>
</dbReference>
<protein>
    <recommendedName>
        <fullName evidence="3">Antitoxin</fullName>
    </recommendedName>
</protein>
<dbReference type="Pfam" id="PF02604">
    <property type="entry name" value="PhdYeFM_antitox"/>
    <property type="match status" value="1"/>
</dbReference>
<dbReference type="AlphaFoldDB" id="A0A3B0T4M6"/>
<dbReference type="InterPro" id="IPR036165">
    <property type="entry name" value="YefM-like_sf"/>
</dbReference>
<proteinExistence type="inferred from homology"/>
<dbReference type="Gene3D" id="3.40.1620.10">
    <property type="entry name" value="YefM-like domain"/>
    <property type="match status" value="1"/>
</dbReference>
<dbReference type="NCBIfam" id="TIGR01552">
    <property type="entry name" value="phd_fam"/>
    <property type="match status" value="1"/>
</dbReference>
<dbReference type="InterPro" id="IPR006442">
    <property type="entry name" value="Antitoxin_Phd/YefM"/>
</dbReference>
<evidence type="ECO:0000313" key="2">
    <source>
        <dbReference type="EMBL" id="VAW13691.1"/>
    </source>
</evidence>
<organism evidence="2">
    <name type="scientific">hydrothermal vent metagenome</name>
    <dbReference type="NCBI Taxonomy" id="652676"/>
    <lineage>
        <taxon>unclassified sequences</taxon>
        <taxon>metagenomes</taxon>
        <taxon>ecological metagenomes</taxon>
    </lineage>
</organism>
<dbReference type="PANTHER" id="PTHR35377">
    <property type="entry name" value="ANTITOXIN VAPB49-RELATED-RELATED"/>
    <property type="match status" value="1"/>
</dbReference>
<comment type="similarity">
    <text evidence="1">Belongs to the phD/YefM antitoxin family.</text>
</comment>